<name>A0AAE1GUP8_9NEOP</name>
<comment type="caution">
    <text evidence="1">The sequence shown here is derived from an EMBL/GenBank/DDBJ whole genome shotgun (WGS) entry which is preliminary data.</text>
</comment>
<dbReference type="EMBL" id="JAHWGI010000108">
    <property type="protein sequence ID" value="KAK3909701.1"/>
    <property type="molecule type" value="Genomic_DNA"/>
</dbReference>
<dbReference type="AlphaFoldDB" id="A0AAE1GUP8"/>
<dbReference type="Proteomes" id="UP001219518">
    <property type="component" value="Unassembled WGS sequence"/>
</dbReference>
<keyword evidence="2" id="KW-1185">Reference proteome</keyword>
<proteinExistence type="predicted"/>
<evidence type="ECO:0000313" key="2">
    <source>
        <dbReference type="Proteomes" id="UP001219518"/>
    </source>
</evidence>
<organism evidence="1 2">
    <name type="scientific">Frankliniella fusca</name>
    <dbReference type="NCBI Taxonomy" id="407009"/>
    <lineage>
        <taxon>Eukaryota</taxon>
        <taxon>Metazoa</taxon>
        <taxon>Ecdysozoa</taxon>
        <taxon>Arthropoda</taxon>
        <taxon>Hexapoda</taxon>
        <taxon>Insecta</taxon>
        <taxon>Pterygota</taxon>
        <taxon>Neoptera</taxon>
        <taxon>Paraneoptera</taxon>
        <taxon>Thysanoptera</taxon>
        <taxon>Terebrantia</taxon>
        <taxon>Thripoidea</taxon>
        <taxon>Thripidae</taxon>
        <taxon>Frankliniella</taxon>
    </lineage>
</organism>
<reference evidence="1" key="1">
    <citation type="submission" date="2021-07" db="EMBL/GenBank/DDBJ databases">
        <authorList>
            <person name="Catto M.A."/>
            <person name="Jacobson A."/>
            <person name="Kennedy G."/>
            <person name="Labadie P."/>
            <person name="Hunt B.G."/>
            <person name="Srinivasan R."/>
        </authorList>
    </citation>
    <scope>NUCLEOTIDE SEQUENCE</scope>
    <source>
        <strain evidence="1">PL_HMW_Pooled</strain>
        <tissue evidence="1">Head</tissue>
    </source>
</reference>
<protein>
    <submittedName>
        <fullName evidence="1">Urease accessory protein UreG</fullName>
    </submittedName>
</protein>
<reference evidence="1" key="2">
    <citation type="journal article" date="2023" name="BMC Genomics">
        <title>Pest status, molecular evolution, and epigenetic factors derived from the genome assembly of Frankliniella fusca, a thysanopteran phytovirus vector.</title>
        <authorList>
            <person name="Catto M.A."/>
            <person name="Labadie P.E."/>
            <person name="Jacobson A.L."/>
            <person name="Kennedy G.G."/>
            <person name="Srinivasan R."/>
            <person name="Hunt B.G."/>
        </authorList>
    </citation>
    <scope>NUCLEOTIDE SEQUENCE</scope>
    <source>
        <strain evidence="1">PL_HMW_Pooled</strain>
    </source>
</reference>
<sequence>MRDFYAYLAHYVLHLGDGRDVVSLFRHPRPSDSLVEVDVDGCPHLPVRIPLNLLVQHLLTPPSTGPTLLNAVS</sequence>
<gene>
    <name evidence="1" type="ORF">KUF71_019710</name>
</gene>
<evidence type="ECO:0000313" key="1">
    <source>
        <dbReference type="EMBL" id="KAK3909701.1"/>
    </source>
</evidence>
<accession>A0AAE1GUP8</accession>